<protein>
    <recommendedName>
        <fullName evidence="3">DUF7507 domain-containing protein</fullName>
    </recommendedName>
</protein>
<feature type="compositionally biased region" description="Acidic residues" evidence="1">
    <location>
        <begin position="512"/>
        <end position="534"/>
    </location>
</feature>
<comment type="caution">
    <text evidence="4">The sequence shown here is derived from an EMBL/GenBank/DDBJ whole genome shotgun (WGS) entry which is preliminary data.</text>
</comment>
<dbReference type="AlphaFoldDB" id="A0A926D4J4"/>
<dbReference type="InterPro" id="IPR047589">
    <property type="entry name" value="DUF11_rpt"/>
</dbReference>
<evidence type="ECO:0000259" key="3">
    <source>
        <dbReference type="Pfam" id="PF24346"/>
    </source>
</evidence>
<evidence type="ECO:0000256" key="1">
    <source>
        <dbReference type="SAM" id="MobiDB-lite"/>
    </source>
</evidence>
<dbReference type="PANTHER" id="PTHR35902">
    <property type="entry name" value="S-LAYER DOMAIN-LIKE PROTEIN-RELATED"/>
    <property type="match status" value="1"/>
</dbReference>
<dbReference type="Pfam" id="PF24346">
    <property type="entry name" value="DUF7507"/>
    <property type="match status" value="1"/>
</dbReference>
<keyword evidence="5" id="KW-1185">Reference proteome</keyword>
<keyword evidence="2" id="KW-1133">Transmembrane helix</keyword>
<reference evidence="4" key="1">
    <citation type="submission" date="2020-08" db="EMBL/GenBank/DDBJ databases">
        <title>Genome public.</title>
        <authorList>
            <person name="Liu C."/>
            <person name="Sun Q."/>
        </authorList>
    </citation>
    <scope>NUCLEOTIDE SEQUENCE</scope>
    <source>
        <strain evidence="4">NSJ-53</strain>
    </source>
</reference>
<feature type="transmembrane region" description="Helical" evidence="2">
    <location>
        <begin position="465"/>
        <end position="488"/>
    </location>
</feature>
<dbReference type="PROSITE" id="PS00430">
    <property type="entry name" value="TONB_DEPENDENT_REC_1"/>
    <property type="match status" value="1"/>
</dbReference>
<keyword evidence="2" id="KW-0472">Membrane</keyword>
<dbReference type="EMBL" id="JACRSR010000002">
    <property type="protein sequence ID" value="MBC8531451.1"/>
    <property type="molecule type" value="Genomic_DNA"/>
</dbReference>
<name>A0A926D4J4_9FIRM</name>
<evidence type="ECO:0000313" key="4">
    <source>
        <dbReference type="EMBL" id="MBC8531451.1"/>
    </source>
</evidence>
<dbReference type="RefSeq" id="WP_249316041.1">
    <property type="nucleotide sequence ID" value="NZ_JACRSR010000002.1"/>
</dbReference>
<dbReference type="NCBIfam" id="TIGR01451">
    <property type="entry name" value="B_ant_repeat"/>
    <property type="match status" value="1"/>
</dbReference>
<evidence type="ECO:0000313" key="5">
    <source>
        <dbReference type="Proteomes" id="UP000623172"/>
    </source>
</evidence>
<keyword evidence="2" id="KW-0812">Transmembrane</keyword>
<organism evidence="4 5">
    <name type="scientific">Gehongia tenuis</name>
    <dbReference type="NCBI Taxonomy" id="2763655"/>
    <lineage>
        <taxon>Bacteria</taxon>
        <taxon>Bacillati</taxon>
        <taxon>Bacillota</taxon>
        <taxon>Clostridia</taxon>
        <taxon>Christensenellales</taxon>
        <taxon>Christensenellaceae</taxon>
        <taxon>Gehongia</taxon>
    </lineage>
</organism>
<feature type="compositionally biased region" description="Acidic residues" evidence="1">
    <location>
        <begin position="586"/>
        <end position="599"/>
    </location>
</feature>
<feature type="domain" description="DUF7507" evidence="3">
    <location>
        <begin position="131"/>
        <end position="201"/>
    </location>
</feature>
<accession>A0A926D4J4</accession>
<dbReference type="InterPro" id="IPR055354">
    <property type="entry name" value="DUF7507"/>
</dbReference>
<dbReference type="PANTHER" id="PTHR35902:SF3">
    <property type="entry name" value="NPCBM-ASSOCIATED, NEW3 DOMAIN OF ALPHA-GALACTOSIDASE"/>
    <property type="match status" value="1"/>
</dbReference>
<dbReference type="Proteomes" id="UP000623172">
    <property type="component" value="Unassembled WGS sequence"/>
</dbReference>
<evidence type="ECO:0000256" key="2">
    <source>
        <dbReference type="SAM" id="Phobius"/>
    </source>
</evidence>
<feature type="region of interest" description="Disordered" evidence="1">
    <location>
        <begin position="498"/>
        <end position="599"/>
    </location>
</feature>
<gene>
    <name evidence="4" type="ORF">H8696_06270</name>
</gene>
<sequence length="599" mass="62707">MKRILGWIVAIAICFTAWSGLGLVAEPVQAAGVSVSAYADPEGIPEPDTVVVYATISNNTGDTITNVTISGNGANASIASISAGGSADTNFAAGFEPGERQTYTVRYTMADGSQGTETFSVQVKDTFQAAPGVTLNVSGLSSDQSYSKGQKLQVTYKVTNTGNITLNNVTVSDPAAGGNVGSVDALGIGRSKSFTATITVNGDFTSKPQVTYSYDGSGGSKTYSLDSTTYKVKSTEFTVNLSADDSDVDSGTTVTFTCSIKNTGGSTISGITVTDDKGTVWDRGRTLAPGESASIVHKELLEESRSVSVTVKGSANGDSVSKNSNTVNVTVNGTSPTPSNVNIQVSAKASVENLEQPEKVSVQVTVTNLGSDAISNVEIYETGSNRLVETITNLQPGDKTIYDTVDITETTTLSYEARVKDATGGVKVFAGMPIVVSLGALVTPTPLLVTSTPGVEKAVGGIDTLLIILGVVVVLIIATAVALVVLYVKDRKEKKLAAGAATGRRMTAETRPDEDEDYYDDEDDDYEDDGEEQQDTMPLPDLSGADMNEPSVDDEPVVRPTPPEPKQVFYADDDVIDIEPPKPEEPPIEDGDDDDNPLA</sequence>
<proteinExistence type="predicted"/>
<dbReference type="InterPro" id="IPR010916">
    <property type="entry name" value="TonB_box_CS"/>
</dbReference>